<evidence type="ECO:0000313" key="4">
    <source>
        <dbReference type="Proteomes" id="UP000807825"/>
    </source>
</evidence>
<dbReference type="GO" id="GO:0006261">
    <property type="term" value="P:DNA-templated DNA replication"/>
    <property type="evidence" value="ECO:0007669"/>
    <property type="project" value="InterPro"/>
</dbReference>
<evidence type="ECO:0000313" key="3">
    <source>
        <dbReference type="EMBL" id="MBI5250756.1"/>
    </source>
</evidence>
<dbReference type="GO" id="GO:0003677">
    <property type="term" value="F:DNA binding"/>
    <property type="evidence" value="ECO:0007669"/>
    <property type="project" value="InterPro"/>
</dbReference>
<reference evidence="3" key="1">
    <citation type="submission" date="2020-07" db="EMBL/GenBank/DDBJ databases">
        <title>Huge and variable diversity of episymbiotic CPR bacteria and DPANN archaea in groundwater ecosystems.</title>
        <authorList>
            <person name="He C.Y."/>
            <person name="Keren R."/>
            <person name="Whittaker M."/>
            <person name="Farag I.F."/>
            <person name="Doudna J."/>
            <person name="Cate J.H.D."/>
            <person name="Banfield J.F."/>
        </authorList>
    </citation>
    <scope>NUCLEOTIDE SEQUENCE</scope>
    <source>
        <strain evidence="3">NC_groundwater_1664_Pr3_B-0.1um_52_9</strain>
    </source>
</reference>
<dbReference type="Gene3D" id="3.30.70.370">
    <property type="match status" value="1"/>
</dbReference>
<dbReference type="SMART" id="SM00482">
    <property type="entry name" value="POLAc"/>
    <property type="match status" value="1"/>
</dbReference>
<evidence type="ECO:0000256" key="1">
    <source>
        <dbReference type="ARBA" id="ARBA00007705"/>
    </source>
</evidence>
<dbReference type="Proteomes" id="UP000807825">
    <property type="component" value="Unassembled WGS sequence"/>
</dbReference>
<dbReference type="GO" id="GO:0003887">
    <property type="term" value="F:DNA-directed DNA polymerase activity"/>
    <property type="evidence" value="ECO:0007669"/>
    <property type="project" value="InterPro"/>
</dbReference>
<dbReference type="PANTHER" id="PTHR10133:SF62">
    <property type="entry name" value="DNA POLYMERASE THETA"/>
    <property type="match status" value="1"/>
</dbReference>
<dbReference type="InterPro" id="IPR012337">
    <property type="entry name" value="RNaseH-like_sf"/>
</dbReference>
<feature type="domain" description="DNA-directed DNA polymerase family A palm" evidence="2">
    <location>
        <begin position="316"/>
        <end position="524"/>
    </location>
</feature>
<dbReference type="Gene3D" id="1.10.150.20">
    <property type="entry name" value="5' to 3' exonuclease, C-terminal subdomain"/>
    <property type="match status" value="1"/>
</dbReference>
<dbReference type="InterPro" id="IPR036397">
    <property type="entry name" value="RNaseH_sf"/>
</dbReference>
<dbReference type="InterPro" id="IPR043502">
    <property type="entry name" value="DNA/RNA_pol_sf"/>
</dbReference>
<proteinExistence type="inferred from homology"/>
<name>A0A9D6Z749_9BACT</name>
<dbReference type="CDD" id="cd06140">
    <property type="entry name" value="DNA_polA_I_Bacillus_like_exo"/>
    <property type="match status" value="1"/>
</dbReference>
<dbReference type="GO" id="GO:0006302">
    <property type="term" value="P:double-strand break repair"/>
    <property type="evidence" value="ECO:0007669"/>
    <property type="project" value="TreeGrafter"/>
</dbReference>
<protein>
    <recommendedName>
        <fullName evidence="2">DNA-directed DNA polymerase family A palm domain-containing protein</fullName>
    </recommendedName>
</protein>
<dbReference type="InterPro" id="IPR002298">
    <property type="entry name" value="DNA_polymerase_A"/>
</dbReference>
<organism evidence="3 4">
    <name type="scientific">Desulfomonile tiedjei</name>
    <dbReference type="NCBI Taxonomy" id="2358"/>
    <lineage>
        <taxon>Bacteria</taxon>
        <taxon>Pseudomonadati</taxon>
        <taxon>Thermodesulfobacteriota</taxon>
        <taxon>Desulfomonilia</taxon>
        <taxon>Desulfomonilales</taxon>
        <taxon>Desulfomonilaceae</taxon>
        <taxon>Desulfomonile</taxon>
    </lineage>
</organism>
<comment type="similarity">
    <text evidence="1">Belongs to the DNA polymerase type-A family.</text>
</comment>
<dbReference type="Pfam" id="PF00476">
    <property type="entry name" value="DNA_pol_A"/>
    <property type="match status" value="1"/>
</dbReference>
<dbReference type="Gene3D" id="3.30.420.10">
    <property type="entry name" value="Ribonuclease H-like superfamily/Ribonuclease H"/>
    <property type="match status" value="1"/>
</dbReference>
<dbReference type="SUPFAM" id="SSF56672">
    <property type="entry name" value="DNA/RNA polymerases"/>
    <property type="match status" value="1"/>
</dbReference>
<dbReference type="SUPFAM" id="SSF53098">
    <property type="entry name" value="Ribonuclease H-like"/>
    <property type="match status" value="1"/>
</dbReference>
<dbReference type="PRINTS" id="PR00868">
    <property type="entry name" value="DNAPOLI"/>
</dbReference>
<dbReference type="PANTHER" id="PTHR10133">
    <property type="entry name" value="DNA POLYMERASE I"/>
    <property type="match status" value="1"/>
</dbReference>
<dbReference type="InterPro" id="IPR001098">
    <property type="entry name" value="DNA-dir_DNA_pol_A_palm_dom"/>
</dbReference>
<dbReference type="EMBL" id="JACRDE010000385">
    <property type="protein sequence ID" value="MBI5250756.1"/>
    <property type="molecule type" value="Genomic_DNA"/>
</dbReference>
<sequence>MDLKSFLSTVNKDSLVGLSVPLSVPEDDSVIIGYYGPETGAGYITAPRGELDSAVGILYTGKRFPVAVHGLKRMREVYEIRGLEIDPLRVWDTRLMAHLLDPSRDDDHGYRLSALVREYLYKDYPYMGEDLFAQGYPEFLHHCLEKDAGLVYDLSEVLRAKMDSDLLRLYREVELPVSSVLVHMHLDGIAVNQAACCNSLAAARLQLEQLKSQLDFGSRNLFSARKTYWYLHDKGVDFPEGIGRGFRIDDDDLKELAEEHGIELAAQILLWRKLTRDVRFLEAGAGADRVHPVWRMTRASTGRIVASDPPVQSIDKKKYRPLLIAPPGRTLVKADWKTCQARILAHLSRDPELSRLFLAGEDLHTRTGQMMGLGSREEAKPINFGIIFGQGSRALAREITASWKEQGLPGGADESQAENYIDTFFGTYKSIHPYFNGEFATLTEPRPSERVLKNPVTGRIRRFPKRESDKLMREMKATLLQQVESHLLKASLVRLSAELKERGLDARIVACIHDSIWIETAAEEERKVREIMEMVMITAMILSVPLPVDFQ</sequence>
<dbReference type="AlphaFoldDB" id="A0A9D6Z749"/>
<accession>A0A9D6Z749</accession>
<comment type="caution">
    <text evidence="3">The sequence shown here is derived from an EMBL/GenBank/DDBJ whole genome shotgun (WGS) entry which is preliminary data.</text>
</comment>
<gene>
    <name evidence="3" type="ORF">HY912_14795</name>
</gene>
<evidence type="ECO:0000259" key="2">
    <source>
        <dbReference type="SMART" id="SM00482"/>
    </source>
</evidence>